<feature type="compositionally biased region" description="Basic and acidic residues" evidence="1">
    <location>
        <begin position="392"/>
        <end position="401"/>
    </location>
</feature>
<proteinExistence type="predicted"/>
<dbReference type="GeneID" id="20805086"/>
<feature type="region of interest" description="Disordered" evidence="1">
    <location>
        <begin position="392"/>
        <end position="411"/>
    </location>
</feature>
<gene>
    <name evidence="2" type="ORF">H257_03090</name>
</gene>
<name>W4GZX6_APHAT</name>
<sequence length="461" mass="50525">MSTGVDDGTAPDVGGDDLAAGGTSDVEADINVPWSSEDDANQGSEGKNDDEGEESAFAALDEEQNDDSDGDEAEEVQGDASGDKATTPPGFPEVNDLVEESNRLLPQHMQPTSDAPLLSISMDQVDEVADDERPRSKSAKQPRAKDKPIDKTTKHDETHPTKQDKATRTTRTSGATKDGSPPRDGLFKKERDMLALNMKKLRAIARKAPVQVRIWTEPRKVKSPMDKYVCAAAEAATSSGHQSRTTLFESTTWLKSKAYRSTQRWIRGCFTKRHSTGLPKEGQRPLSSTWSNAERMYTRGMTHLACWAGHTEAAMALLRAGDLKDLLVADYDVQRSSLPSLSLDVGEFKRARVGWSSTAHRMHCGIEQILRQCVAASVCRRLDLENCVENQDAHGPREAARRPNRIGAGRAQAAAAAGRASQAGSSNRASGGVRWKRCSKNHVFCRHHGRKVVMRTVLKYY</sequence>
<dbReference type="VEuPathDB" id="FungiDB:H257_03090"/>
<dbReference type="OrthoDB" id="341259at2759"/>
<feature type="compositionally biased region" description="Acidic residues" evidence="1">
    <location>
        <begin position="48"/>
        <end position="77"/>
    </location>
</feature>
<reference evidence="2" key="1">
    <citation type="submission" date="2013-12" db="EMBL/GenBank/DDBJ databases">
        <title>The Genome Sequence of Aphanomyces astaci APO3.</title>
        <authorList>
            <consortium name="The Broad Institute Genomics Platform"/>
            <person name="Russ C."/>
            <person name="Tyler B."/>
            <person name="van West P."/>
            <person name="Dieguez-Uribeondo J."/>
            <person name="Young S.K."/>
            <person name="Zeng Q."/>
            <person name="Gargeya S."/>
            <person name="Fitzgerald M."/>
            <person name="Abouelleil A."/>
            <person name="Alvarado L."/>
            <person name="Chapman S.B."/>
            <person name="Gainer-Dewar J."/>
            <person name="Goldberg J."/>
            <person name="Griggs A."/>
            <person name="Gujja S."/>
            <person name="Hansen M."/>
            <person name="Howarth C."/>
            <person name="Imamovic A."/>
            <person name="Ireland A."/>
            <person name="Larimer J."/>
            <person name="McCowan C."/>
            <person name="Murphy C."/>
            <person name="Pearson M."/>
            <person name="Poon T.W."/>
            <person name="Priest M."/>
            <person name="Roberts A."/>
            <person name="Saif S."/>
            <person name="Shea T."/>
            <person name="Sykes S."/>
            <person name="Wortman J."/>
            <person name="Nusbaum C."/>
            <person name="Birren B."/>
        </authorList>
    </citation>
    <scope>NUCLEOTIDE SEQUENCE [LARGE SCALE GENOMIC DNA]</scope>
    <source>
        <strain evidence="2">APO3</strain>
    </source>
</reference>
<evidence type="ECO:0000256" key="1">
    <source>
        <dbReference type="SAM" id="MobiDB-lite"/>
    </source>
</evidence>
<dbReference type="RefSeq" id="XP_009825318.1">
    <property type="nucleotide sequence ID" value="XM_009827016.1"/>
</dbReference>
<dbReference type="EMBL" id="KI913118">
    <property type="protein sequence ID" value="ETV85300.1"/>
    <property type="molecule type" value="Genomic_DNA"/>
</dbReference>
<feature type="region of interest" description="Disordered" evidence="1">
    <location>
        <begin position="1"/>
        <end position="189"/>
    </location>
</feature>
<accession>W4GZX6</accession>
<feature type="compositionally biased region" description="Basic and acidic residues" evidence="1">
    <location>
        <begin position="143"/>
        <end position="167"/>
    </location>
</feature>
<organism evidence="2">
    <name type="scientific">Aphanomyces astaci</name>
    <name type="common">Crayfish plague agent</name>
    <dbReference type="NCBI Taxonomy" id="112090"/>
    <lineage>
        <taxon>Eukaryota</taxon>
        <taxon>Sar</taxon>
        <taxon>Stramenopiles</taxon>
        <taxon>Oomycota</taxon>
        <taxon>Saprolegniomycetes</taxon>
        <taxon>Saprolegniales</taxon>
        <taxon>Verrucalvaceae</taxon>
        <taxon>Aphanomyces</taxon>
    </lineage>
</organism>
<dbReference type="STRING" id="112090.W4GZX6"/>
<dbReference type="AlphaFoldDB" id="W4GZX6"/>
<evidence type="ECO:0000313" key="2">
    <source>
        <dbReference type="EMBL" id="ETV85300.1"/>
    </source>
</evidence>
<protein>
    <submittedName>
        <fullName evidence="2">Uncharacterized protein</fullName>
    </submittedName>
</protein>